<gene>
    <name evidence="13" type="ORF">N7468_002678</name>
</gene>
<reference evidence="13" key="2">
    <citation type="journal article" date="2023" name="IMA Fungus">
        <title>Comparative genomic study of the Penicillium genus elucidates a diverse pangenome and 15 lateral gene transfer events.</title>
        <authorList>
            <person name="Petersen C."/>
            <person name="Sorensen T."/>
            <person name="Nielsen M.R."/>
            <person name="Sondergaard T.E."/>
            <person name="Sorensen J.L."/>
            <person name="Fitzpatrick D.A."/>
            <person name="Frisvad J.C."/>
            <person name="Nielsen K.L."/>
        </authorList>
    </citation>
    <scope>NUCLEOTIDE SEQUENCE</scope>
    <source>
        <strain evidence="13">IBT 19713</strain>
    </source>
</reference>
<evidence type="ECO:0000313" key="14">
    <source>
        <dbReference type="Proteomes" id="UP001150941"/>
    </source>
</evidence>
<feature type="active site" evidence="11">
    <location>
        <position position="124"/>
    </location>
</feature>
<keyword evidence="14" id="KW-1185">Reference proteome</keyword>
<dbReference type="EMBL" id="JAPQKS010000002">
    <property type="protein sequence ID" value="KAJ5247695.1"/>
    <property type="molecule type" value="Genomic_DNA"/>
</dbReference>
<dbReference type="Gene3D" id="2.10.109.10">
    <property type="entry name" value="Umud Fragment, subunit A"/>
    <property type="match status" value="1"/>
</dbReference>
<dbReference type="AlphaFoldDB" id="A0A9W9PJ35"/>
<evidence type="ECO:0000256" key="11">
    <source>
        <dbReference type="PIRSR" id="PIRSR600223-1"/>
    </source>
</evidence>
<evidence type="ECO:0000256" key="4">
    <source>
        <dbReference type="ARBA" id="ARBA00022670"/>
    </source>
</evidence>
<protein>
    <recommendedName>
        <fullName evidence="3">Mitochondrial inner membrane protease subunit 2</fullName>
    </recommendedName>
</protein>
<dbReference type="GO" id="GO:0042720">
    <property type="term" value="C:mitochondrial inner membrane peptidase complex"/>
    <property type="evidence" value="ECO:0007669"/>
    <property type="project" value="InterPro"/>
</dbReference>
<dbReference type="RefSeq" id="XP_058335116.1">
    <property type="nucleotide sequence ID" value="XM_058471975.1"/>
</dbReference>
<evidence type="ECO:0000256" key="9">
    <source>
        <dbReference type="ARBA" id="ARBA00023128"/>
    </source>
</evidence>
<keyword evidence="9" id="KW-0496">Mitochondrion</keyword>
<proteinExistence type="inferred from homology"/>
<evidence type="ECO:0000259" key="12">
    <source>
        <dbReference type="Pfam" id="PF10502"/>
    </source>
</evidence>
<dbReference type="PANTHER" id="PTHR46041">
    <property type="entry name" value="MITOCHONDRIAL INNER MEMBRANE PROTEASE SUBUNIT 2"/>
    <property type="match status" value="1"/>
</dbReference>
<evidence type="ECO:0000256" key="1">
    <source>
        <dbReference type="ARBA" id="ARBA00004434"/>
    </source>
</evidence>
<evidence type="ECO:0000256" key="3">
    <source>
        <dbReference type="ARBA" id="ARBA00013650"/>
    </source>
</evidence>
<dbReference type="GO" id="GO:0004252">
    <property type="term" value="F:serine-type endopeptidase activity"/>
    <property type="evidence" value="ECO:0007669"/>
    <property type="project" value="InterPro"/>
</dbReference>
<dbReference type="InterPro" id="IPR019533">
    <property type="entry name" value="Peptidase_S26"/>
</dbReference>
<comment type="similarity">
    <text evidence="2">Belongs to the peptidase S26 family. IMP2 subfamily.</text>
</comment>
<dbReference type="PANTHER" id="PTHR46041:SF2">
    <property type="entry name" value="MITOCHONDRIAL INNER MEMBRANE PROTEASE SUBUNIT 2"/>
    <property type="match status" value="1"/>
</dbReference>
<dbReference type="SUPFAM" id="SSF51306">
    <property type="entry name" value="LexA/Signal peptidase"/>
    <property type="match status" value="1"/>
</dbReference>
<sequence length="294" mass="32892">MAKGDKPPRSEPRVLDPLDAKLLSQQASAGERAAKRDAANARLAEEYASLRLGATPSSATEGPSLARRSWIPSALSSFYKGLSPRTRHLASGVLRTSIYIAPLFPIYWAFNEYVMHTLWVNGPSMTPYLNEDWPEMHTQRDLLLMNSSLWTGFPWNTKVARLERGMVVSFQSPANPSNVAVKRIIGLPGDRITTRGPSLKPSMIVPFNHVWVEGDAEDPSKSLDSNTYGPVSVSLIHGRAVARIWPRARWLDWRDWDAEKSNDSAAENYRQSVRDRVQKGAVEIQRPMLAGQWS</sequence>
<dbReference type="Proteomes" id="UP001150941">
    <property type="component" value="Unassembled WGS sequence"/>
</dbReference>
<dbReference type="OrthoDB" id="9996127at2759"/>
<dbReference type="InterPro" id="IPR000223">
    <property type="entry name" value="Pept_S26A_signal_pept_1"/>
</dbReference>
<comment type="caution">
    <text evidence="13">The sequence shown here is derived from an EMBL/GenBank/DDBJ whole genome shotgun (WGS) entry which is preliminary data.</text>
</comment>
<dbReference type="CDD" id="cd06530">
    <property type="entry name" value="S26_SPase_I"/>
    <property type="match status" value="1"/>
</dbReference>
<organism evidence="13 14">
    <name type="scientific">Penicillium chermesinum</name>
    <dbReference type="NCBI Taxonomy" id="63820"/>
    <lineage>
        <taxon>Eukaryota</taxon>
        <taxon>Fungi</taxon>
        <taxon>Dikarya</taxon>
        <taxon>Ascomycota</taxon>
        <taxon>Pezizomycotina</taxon>
        <taxon>Eurotiomycetes</taxon>
        <taxon>Eurotiomycetidae</taxon>
        <taxon>Eurotiales</taxon>
        <taxon>Aspergillaceae</taxon>
        <taxon>Penicillium</taxon>
    </lineage>
</organism>
<dbReference type="GO" id="GO:0006627">
    <property type="term" value="P:protein processing involved in protein targeting to mitochondrion"/>
    <property type="evidence" value="ECO:0007669"/>
    <property type="project" value="InterPro"/>
</dbReference>
<keyword evidence="8" id="KW-1133">Transmembrane helix</keyword>
<keyword evidence="10" id="KW-0472">Membrane</keyword>
<accession>A0A9W9PJ35</accession>
<dbReference type="FunFam" id="2.10.109.10:FF:000023">
    <property type="entry name" value="Mitochondrial inner membrane protease subunit 2"/>
    <property type="match status" value="1"/>
</dbReference>
<dbReference type="PRINTS" id="PR00727">
    <property type="entry name" value="LEADERPTASE"/>
</dbReference>
<keyword evidence="7" id="KW-0378">Hydrolase</keyword>
<feature type="domain" description="Peptidase S26" evidence="12">
    <location>
        <begin position="100"/>
        <end position="196"/>
    </location>
</feature>
<feature type="active site" evidence="11">
    <location>
        <position position="182"/>
    </location>
</feature>
<evidence type="ECO:0000256" key="5">
    <source>
        <dbReference type="ARBA" id="ARBA00022692"/>
    </source>
</evidence>
<reference evidence="13" key="1">
    <citation type="submission" date="2022-11" db="EMBL/GenBank/DDBJ databases">
        <authorList>
            <person name="Petersen C."/>
        </authorList>
    </citation>
    <scope>NUCLEOTIDE SEQUENCE</scope>
    <source>
        <strain evidence="13">IBT 19713</strain>
    </source>
</reference>
<evidence type="ECO:0000256" key="8">
    <source>
        <dbReference type="ARBA" id="ARBA00022989"/>
    </source>
</evidence>
<dbReference type="InterPro" id="IPR036286">
    <property type="entry name" value="LexA/Signal_pep-like_sf"/>
</dbReference>
<name>A0A9W9PJ35_9EURO</name>
<evidence type="ECO:0000256" key="7">
    <source>
        <dbReference type="ARBA" id="ARBA00022801"/>
    </source>
</evidence>
<keyword evidence="5" id="KW-0812">Transmembrane</keyword>
<evidence type="ECO:0000256" key="2">
    <source>
        <dbReference type="ARBA" id="ARBA00007066"/>
    </source>
</evidence>
<dbReference type="GeneID" id="83199278"/>
<keyword evidence="4" id="KW-0645">Protease</keyword>
<dbReference type="Pfam" id="PF10502">
    <property type="entry name" value="Peptidase_S26"/>
    <property type="match status" value="1"/>
</dbReference>
<dbReference type="GO" id="GO:0006465">
    <property type="term" value="P:signal peptide processing"/>
    <property type="evidence" value="ECO:0007669"/>
    <property type="project" value="InterPro"/>
</dbReference>
<comment type="subcellular location">
    <subcellularLocation>
        <location evidence="1">Mitochondrion inner membrane</location>
        <topology evidence="1">Single-pass membrane protein</topology>
    </subcellularLocation>
</comment>
<evidence type="ECO:0000256" key="6">
    <source>
        <dbReference type="ARBA" id="ARBA00022792"/>
    </source>
</evidence>
<dbReference type="InterPro" id="IPR037730">
    <property type="entry name" value="IMP2"/>
</dbReference>
<evidence type="ECO:0000256" key="10">
    <source>
        <dbReference type="ARBA" id="ARBA00023136"/>
    </source>
</evidence>
<evidence type="ECO:0000313" key="13">
    <source>
        <dbReference type="EMBL" id="KAJ5247695.1"/>
    </source>
</evidence>
<keyword evidence="6" id="KW-0999">Mitochondrion inner membrane</keyword>